<dbReference type="Pfam" id="PF00593">
    <property type="entry name" value="TonB_dep_Rec_b-barrel"/>
    <property type="match status" value="1"/>
</dbReference>
<dbReference type="InterPro" id="IPR036942">
    <property type="entry name" value="Beta-barrel_TonB_sf"/>
</dbReference>
<feature type="domain" description="TonB-dependent receptor-like beta-barrel" evidence="15">
    <location>
        <begin position="324"/>
        <end position="721"/>
    </location>
</feature>
<gene>
    <name evidence="17" type="ORF">SAMN04488034_10513</name>
</gene>
<evidence type="ECO:0000256" key="4">
    <source>
        <dbReference type="ARBA" id="ARBA00022496"/>
    </source>
</evidence>
<feature type="signal peptide" evidence="14">
    <location>
        <begin position="1"/>
        <end position="18"/>
    </location>
</feature>
<dbReference type="Gene3D" id="2.60.40.1120">
    <property type="entry name" value="Carboxypeptidase-like, regulatory domain"/>
    <property type="match status" value="1"/>
</dbReference>
<evidence type="ECO:0000256" key="1">
    <source>
        <dbReference type="ARBA" id="ARBA00004571"/>
    </source>
</evidence>
<keyword evidence="5 12" id="KW-0812">Transmembrane</keyword>
<evidence type="ECO:0000256" key="6">
    <source>
        <dbReference type="ARBA" id="ARBA00022729"/>
    </source>
</evidence>
<dbReference type="Gene3D" id="2.40.170.20">
    <property type="entry name" value="TonB-dependent receptor, beta-barrel domain"/>
    <property type="match status" value="1"/>
</dbReference>
<keyword evidence="9 13" id="KW-0798">TonB box</keyword>
<dbReference type="OrthoDB" id="9782587at2"/>
<evidence type="ECO:0000256" key="8">
    <source>
        <dbReference type="ARBA" id="ARBA00023065"/>
    </source>
</evidence>
<dbReference type="InterPro" id="IPR000531">
    <property type="entry name" value="Beta-barrel_TonB"/>
</dbReference>
<reference evidence="17 18" key="1">
    <citation type="submission" date="2016-10" db="EMBL/GenBank/DDBJ databases">
        <authorList>
            <person name="de Groot N.N."/>
        </authorList>
    </citation>
    <scope>NUCLEOTIDE SEQUENCE [LARGE SCALE GENOMIC DNA]</scope>
    <source>
        <strain evidence="17 18">DSM 23553</strain>
    </source>
</reference>
<evidence type="ECO:0000313" key="17">
    <source>
        <dbReference type="EMBL" id="SEF02974.1"/>
    </source>
</evidence>
<accession>A0A1H5NNE4</accession>
<name>A0A1H5NNE4_9FLAO</name>
<dbReference type="RefSeq" id="WP_093113670.1">
    <property type="nucleotide sequence ID" value="NZ_FNGG01000005.1"/>
</dbReference>
<dbReference type="SUPFAM" id="SSF56935">
    <property type="entry name" value="Porins"/>
    <property type="match status" value="1"/>
</dbReference>
<dbReference type="Proteomes" id="UP000199448">
    <property type="component" value="Unassembled WGS sequence"/>
</dbReference>
<evidence type="ECO:0000256" key="10">
    <source>
        <dbReference type="ARBA" id="ARBA00023136"/>
    </source>
</evidence>
<dbReference type="PROSITE" id="PS52016">
    <property type="entry name" value="TONB_DEPENDENT_REC_3"/>
    <property type="match status" value="1"/>
</dbReference>
<evidence type="ECO:0000256" key="12">
    <source>
        <dbReference type="PROSITE-ProRule" id="PRU01360"/>
    </source>
</evidence>
<comment type="similarity">
    <text evidence="12 13">Belongs to the TonB-dependent receptor family.</text>
</comment>
<dbReference type="SUPFAM" id="SSF49464">
    <property type="entry name" value="Carboxypeptidase regulatory domain-like"/>
    <property type="match status" value="1"/>
</dbReference>
<evidence type="ECO:0000259" key="15">
    <source>
        <dbReference type="Pfam" id="PF00593"/>
    </source>
</evidence>
<dbReference type="STRING" id="390640.SAMN04488034_10513"/>
<dbReference type="InterPro" id="IPR039426">
    <property type="entry name" value="TonB-dep_rcpt-like"/>
</dbReference>
<keyword evidence="6 14" id="KW-0732">Signal</keyword>
<keyword evidence="11 12" id="KW-0998">Cell outer membrane</keyword>
<evidence type="ECO:0000256" key="7">
    <source>
        <dbReference type="ARBA" id="ARBA00023004"/>
    </source>
</evidence>
<dbReference type="InterPro" id="IPR008969">
    <property type="entry name" value="CarboxyPept-like_regulatory"/>
</dbReference>
<dbReference type="GO" id="GO:0015344">
    <property type="term" value="F:siderophore uptake transmembrane transporter activity"/>
    <property type="evidence" value="ECO:0007669"/>
    <property type="project" value="TreeGrafter"/>
</dbReference>
<dbReference type="CDD" id="cd01347">
    <property type="entry name" value="ligand_gated_channel"/>
    <property type="match status" value="1"/>
</dbReference>
<keyword evidence="4" id="KW-0410">Iron transport</keyword>
<keyword evidence="8" id="KW-0406">Ion transport</keyword>
<dbReference type="Pfam" id="PF13715">
    <property type="entry name" value="CarbopepD_reg_2"/>
    <property type="match status" value="1"/>
</dbReference>
<evidence type="ECO:0000256" key="9">
    <source>
        <dbReference type="ARBA" id="ARBA00023077"/>
    </source>
</evidence>
<dbReference type="Pfam" id="PF07715">
    <property type="entry name" value="Plug"/>
    <property type="match status" value="1"/>
</dbReference>
<evidence type="ECO:0000256" key="3">
    <source>
        <dbReference type="ARBA" id="ARBA00022452"/>
    </source>
</evidence>
<keyword evidence="3 12" id="KW-1134">Transmembrane beta strand</keyword>
<feature type="domain" description="TonB-dependent receptor plug" evidence="16">
    <location>
        <begin position="114"/>
        <end position="222"/>
    </location>
</feature>
<keyword evidence="2 12" id="KW-0813">Transport</keyword>
<evidence type="ECO:0000313" key="18">
    <source>
        <dbReference type="Proteomes" id="UP000199448"/>
    </source>
</evidence>
<sequence length="763" mass="84314">MKHFALYLSLLLFCGNLAAQNISGNVINASTGEAVDGALINVAGSSEKTTTDDRGKFELELKEFPVVMTISASGFETLLVTISNSEEDLIFQLFPLAESLSEVVLRSTLIPRELMRTPASVSILGQEEIQRTDKTNILSAVDRAPGVNVLQGALNTNKISIRGVGARAQYSSNRIKAYFMGIPLSTAEGETTLDDIDPAVIERVEIIKGPVSSIYGAGLGGVITMYPDLSAKEGSTAAVSSTFGSFGLMKHTVNASHSSESTKFSATYNHLSADGYRENGEYDRDSFTLFGQVAGNKKNALSLLGHLVRLKAYIPSSLNREDFENDPSSAAYTWAASQGYESYDKGLLGLSYEQEFSEKFFHTSSIFMNFRNGYEPRPFDILKEEQVATGFRTKFGLKNELFSLPSEMSFGGEIYREWYDTATFENLYEEDPGKGSVAGSNLSNNEQDRSYYNLFAQWNVSVSEKLELEAGLNLNSTRYELTDLYTEDEVDQTGNYRFKSIFSPRLGAVYTFLPGKNLYASVSHGFSTPTVAETLTPEGIINTALKPETGVNYEIGFKGNFLDNRLYAEVSAFSIQVDNLLVAERVAEDRYIGRNLGKTDHNGLEFLAKYNFNISSWLSAKTFLNASFNDFYFGDFVDAGTDLSGNDLPAVPDKSLNAGFDLHTSNRFSLFTSFQHEGQMPLNDQNTGYTEAYELLNLKLSYAPDIFKNWETAVFFGINNVFDEHYAASIVPNAVGFGGAEPRYFYPGDPRNYFGGISVSYFF</sequence>
<evidence type="ECO:0000256" key="5">
    <source>
        <dbReference type="ARBA" id="ARBA00022692"/>
    </source>
</evidence>
<evidence type="ECO:0000256" key="2">
    <source>
        <dbReference type="ARBA" id="ARBA00022448"/>
    </source>
</evidence>
<dbReference type="AlphaFoldDB" id="A0A1H5NNE4"/>
<organism evidence="17 18">
    <name type="scientific">Salinimicrobium catena</name>
    <dbReference type="NCBI Taxonomy" id="390640"/>
    <lineage>
        <taxon>Bacteria</taxon>
        <taxon>Pseudomonadati</taxon>
        <taxon>Bacteroidota</taxon>
        <taxon>Flavobacteriia</taxon>
        <taxon>Flavobacteriales</taxon>
        <taxon>Flavobacteriaceae</taxon>
        <taxon>Salinimicrobium</taxon>
    </lineage>
</organism>
<evidence type="ECO:0000256" key="13">
    <source>
        <dbReference type="RuleBase" id="RU003357"/>
    </source>
</evidence>
<dbReference type="InterPro" id="IPR012910">
    <property type="entry name" value="Plug_dom"/>
</dbReference>
<dbReference type="EMBL" id="FNUG01000005">
    <property type="protein sequence ID" value="SEF02974.1"/>
    <property type="molecule type" value="Genomic_DNA"/>
</dbReference>
<feature type="chain" id="PRO_5011479630" evidence="14">
    <location>
        <begin position="19"/>
        <end position="763"/>
    </location>
</feature>
<dbReference type="GO" id="GO:0009279">
    <property type="term" value="C:cell outer membrane"/>
    <property type="evidence" value="ECO:0007669"/>
    <property type="project" value="UniProtKB-SubCell"/>
</dbReference>
<proteinExistence type="inferred from homology"/>
<dbReference type="InterPro" id="IPR037066">
    <property type="entry name" value="Plug_dom_sf"/>
</dbReference>
<keyword evidence="10 12" id="KW-0472">Membrane</keyword>
<dbReference type="Gene3D" id="2.170.130.10">
    <property type="entry name" value="TonB-dependent receptor, plug domain"/>
    <property type="match status" value="1"/>
</dbReference>
<dbReference type="PANTHER" id="PTHR32552">
    <property type="entry name" value="FERRICHROME IRON RECEPTOR-RELATED"/>
    <property type="match status" value="1"/>
</dbReference>
<evidence type="ECO:0000256" key="14">
    <source>
        <dbReference type="SAM" id="SignalP"/>
    </source>
</evidence>
<comment type="subcellular location">
    <subcellularLocation>
        <location evidence="1 12">Cell outer membrane</location>
        <topology evidence="1 12">Multi-pass membrane protein</topology>
    </subcellularLocation>
</comment>
<keyword evidence="18" id="KW-1185">Reference proteome</keyword>
<dbReference type="PANTHER" id="PTHR32552:SF68">
    <property type="entry name" value="FERRICHROME OUTER MEMBRANE TRANSPORTER_PHAGE RECEPTOR"/>
    <property type="match status" value="1"/>
</dbReference>
<evidence type="ECO:0000259" key="16">
    <source>
        <dbReference type="Pfam" id="PF07715"/>
    </source>
</evidence>
<protein>
    <submittedName>
        <fullName evidence="17">Iron complex outermembrane recepter protein</fullName>
    </submittedName>
</protein>
<evidence type="ECO:0000256" key="11">
    <source>
        <dbReference type="ARBA" id="ARBA00023237"/>
    </source>
</evidence>
<keyword evidence="7" id="KW-0408">Iron</keyword>